<accession>A0A2I0JI23</accession>
<evidence type="ECO:0000313" key="2">
    <source>
        <dbReference type="EMBL" id="PKI55653.1"/>
    </source>
</evidence>
<dbReference type="EMBL" id="PGOL01001682">
    <property type="protein sequence ID" value="PKI55653.1"/>
    <property type="molecule type" value="Genomic_DNA"/>
</dbReference>
<comment type="caution">
    <text evidence="2">The sequence shown here is derived from an EMBL/GenBank/DDBJ whole genome shotgun (WGS) entry which is preliminary data.</text>
</comment>
<proteinExistence type="predicted"/>
<dbReference type="InterPro" id="IPR013103">
    <property type="entry name" value="RVT_2"/>
</dbReference>
<feature type="domain" description="Reverse transcriptase Ty1/copia-type" evidence="1">
    <location>
        <begin position="1"/>
        <end position="71"/>
    </location>
</feature>
<dbReference type="Pfam" id="PF07727">
    <property type="entry name" value="RVT_2"/>
    <property type="match status" value="1"/>
</dbReference>
<sequence length="176" mass="20259">MHQLDVNNAFLHGDLDEEVYMSLPPGFRSGTTGQVCRLRKSLYGLRRASRKWYSKFAMTLIHYGFQQSERIILYSPFLMVRLVCWGLDLFIFLWSNNIDYLRTVATQFLIQDNTAVSWVVSCILPSPGRNSITLSISYHSFYRILVRATGTLSYECFNISSNLQDKGYSSAQLLCL</sequence>
<evidence type="ECO:0000259" key="1">
    <source>
        <dbReference type="Pfam" id="PF07727"/>
    </source>
</evidence>
<name>A0A2I0JI23_PUNGR</name>
<protein>
    <recommendedName>
        <fullName evidence="1">Reverse transcriptase Ty1/copia-type domain-containing protein</fullName>
    </recommendedName>
</protein>
<gene>
    <name evidence="2" type="ORF">CRG98_023964</name>
</gene>
<dbReference type="Proteomes" id="UP000233551">
    <property type="component" value="Unassembled WGS sequence"/>
</dbReference>
<dbReference type="STRING" id="22663.A0A2I0JI23"/>
<reference evidence="2 3" key="1">
    <citation type="submission" date="2017-11" db="EMBL/GenBank/DDBJ databases">
        <title>De-novo sequencing of pomegranate (Punica granatum L.) genome.</title>
        <authorList>
            <person name="Akparov Z."/>
            <person name="Amiraslanov A."/>
            <person name="Hajiyeva S."/>
            <person name="Abbasov M."/>
            <person name="Kaur K."/>
            <person name="Hamwieh A."/>
            <person name="Solovyev V."/>
            <person name="Salamov A."/>
            <person name="Braich B."/>
            <person name="Kosarev P."/>
            <person name="Mahmoud A."/>
            <person name="Hajiyev E."/>
            <person name="Babayeva S."/>
            <person name="Izzatullayeva V."/>
            <person name="Mammadov A."/>
            <person name="Mammadov A."/>
            <person name="Sharifova S."/>
            <person name="Ojaghi J."/>
            <person name="Eynullazada K."/>
            <person name="Bayramov B."/>
            <person name="Abdulazimova A."/>
            <person name="Shahmuradov I."/>
        </authorList>
    </citation>
    <scope>NUCLEOTIDE SEQUENCE [LARGE SCALE GENOMIC DNA]</scope>
    <source>
        <strain evidence="3">cv. AG2017</strain>
        <tissue evidence="2">Leaf</tissue>
    </source>
</reference>
<evidence type="ECO:0000313" key="3">
    <source>
        <dbReference type="Proteomes" id="UP000233551"/>
    </source>
</evidence>
<organism evidence="2 3">
    <name type="scientific">Punica granatum</name>
    <name type="common">Pomegranate</name>
    <dbReference type="NCBI Taxonomy" id="22663"/>
    <lineage>
        <taxon>Eukaryota</taxon>
        <taxon>Viridiplantae</taxon>
        <taxon>Streptophyta</taxon>
        <taxon>Embryophyta</taxon>
        <taxon>Tracheophyta</taxon>
        <taxon>Spermatophyta</taxon>
        <taxon>Magnoliopsida</taxon>
        <taxon>eudicotyledons</taxon>
        <taxon>Gunneridae</taxon>
        <taxon>Pentapetalae</taxon>
        <taxon>rosids</taxon>
        <taxon>malvids</taxon>
        <taxon>Myrtales</taxon>
        <taxon>Lythraceae</taxon>
        <taxon>Punica</taxon>
    </lineage>
</organism>
<dbReference type="AlphaFoldDB" id="A0A2I0JI23"/>
<keyword evidence="3" id="KW-1185">Reference proteome</keyword>